<dbReference type="RefSeq" id="XP_001007071.2">
    <property type="nucleotide sequence ID" value="XM_001007071.2"/>
</dbReference>
<dbReference type="GeneID" id="7844105"/>
<feature type="transmembrane region" description="Helical" evidence="1">
    <location>
        <begin position="97"/>
        <end position="117"/>
    </location>
</feature>
<evidence type="ECO:0000313" key="3">
    <source>
        <dbReference type="Proteomes" id="UP000009168"/>
    </source>
</evidence>
<accession>Q22NF9</accession>
<name>Q22NF9_TETTS</name>
<proteinExistence type="predicted"/>
<sequence length="226" mass="27222">MNNEDKPKKGKGKEQSCGEKVTNIFFGNSKQSREIRHSQVYATFQSVFELINILLNHIVFNYTQNLQAILFFDILSVLIILSNMIPKLNVKYGYYRLTLFMYGMNFIVYIFGFAYYLMQNFQFVINICNDISTYYQSINQSSYPSQSICTSLNQYYYIWIGEVAFIFILRAFGLYIYYKAFQNAFKKYQYEKTKKDRKKKFLFKAQEREEQKKRDIYYRDISKRKL</sequence>
<reference evidence="3" key="1">
    <citation type="journal article" date="2006" name="PLoS Biol.">
        <title>Macronuclear genome sequence of the ciliate Tetrahymena thermophila, a model eukaryote.</title>
        <authorList>
            <person name="Eisen J.A."/>
            <person name="Coyne R.S."/>
            <person name="Wu M."/>
            <person name="Wu D."/>
            <person name="Thiagarajan M."/>
            <person name="Wortman J.R."/>
            <person name="Badger J.H."/>
            <person name="Ren Q."/>
            <person name="Amedeo P."/>
            <person name="Jones K.M."/>
            <person name="Tallon L.J."/>
            <person name="Delcher A.L."/>
            <person name="Salzberg S.L."/>
            <person name="Silva J.C."/>
            <person name="Haas B.J."/>
            <person name="Majoros W.H."/>
            <person name="Farzad M."/>
            <person name="Carlton J.M."/>
            <person name="Smith R.K. Jr."/>
            <person name="Garg J."/>
            <person name="Pearlman R.E."/>
            <person name="Karrer K.M."/>
            <person name="Sun L."/>
            <person name="Manning G."/>
            <person name="Elde N.C."/>
            <person name="Turkewitz A.P."/>
            <person name="Asai D.J."/>
            <person name="Wilkes D.E."/>
            <person name="Wang Y."/>
            <person name="Cai H."/>
            <person name="Collins K."/>
            <person name="Stewart B.A."/>
            <person name="Lee S.R."/>
            <person name="Wilamowska K."/>
            <person name="Weinberg Z."/>
            <person name="Ruzzo W.L."/>
            <person name="Wloga D."/>
            <person name="Gaertig J."/>
            <person name="Frankel J."/>
            <person name="Tsao C.-C."/>
            <person name="Gorovsky M.A."/>
            <person name="Keeling P.J."/>
            <person name="Waller R.F."/>
            <person name="Patron N.J."/>
            <person name="Cherry J.M."/>
            <person name="Stover N.A."/>
            <person name="Krieger C.J."/>
            <person name="del Toro C."/>
            <person name="Ryder H.F."/>
            <person name="Williamson S.C."/>
            <person name="Barbeau R.A."/>
            <person name="Hamilton E.P."/>
            <person name="Orias E."/>
        </authorList>
    </citation>
    <scope>NUCLEOTIDE SEQUENCE [LARGE SCALE GENOMIC DNA]</scope>
    <source>
        <strain evidence="3">SB210</strain>
    </source>
</reference>
<feature type="transmembrane region" description="Helical" evidence="1">
    <location>
        <begin position="156"/>
        <end position="178"/>
    </location>
</feature>
<dbReference type="KEGG" id="tet:TTHERM_00202860"/>
<gene>
    <name evidence="2" type="ORF">TTHERM_00202860</name>
</gene>
<evidence type="ECO:0000256" key="1">
    <source>
        <dbReference type="SAM" id="Phobius"/>
    </source>
</evidence>
<dbReference type="Proteomes" id="UP000009168">
    <property type="component" value="Unassembled WGS sequence"/>
</dbReference>
<protein>
    <submittedName>
        <fullName evidence="2">Transmembrane protein, putative</fullName>
    </submittedName>
</protein>
<keyword evidence="1 2" id="KW-0812">Transmembrane</keyword>
<organism evidence="2 3">
    <name type="scientific">Tetrahymena thermophila (strain SB210)</name>
    <dbReference type="NCBI Taxonomy" id="312017"/>
    <lineage>
        <taxon>Eukaryota</taxon>
        <taxon>Sar</taxon>
        <taxon>Alveolata</taxon>
        <taxon>Ciliophora</taxon>
        <taxon>Intramacronucleata</taxon>
        <taxon>Oligohymenophorea</taxon>
        <taxon>Hymenostomatida</taxon>
        <taxon>Tetrahymenina</taxon>
        <taxon>Tetrahymenidae</taxon>
        <taxon>Tetrahymena</taxon>
    </lineage>
</organism>
<dbReference type="InParanoid" id="Q22NF9"/>
<keyword evidence="3" id="KW-1185">Reference proteome</keyword>
<keyword evidence="1" id="KW-1133">Transmembrane helix</keyword>
<evidence type="ECO:0000313" key="2">
    <source>
        <dbReference type="EMBL" id="EAR86826.2"/>
    </source>
</evidence>
<keyword evidence="1" id="KW-0472">Membrane</keyword>
<feature type="transmembrane region" description="Helical" evidence="1">
    <location>
        <begin position="66"/>
        <end position="85"/>
    </location>
</feature>
<dbReference type="AlphaFoldDB" id="Q22NF9"/>
<feature type="transmembrane region" description="Helical" evidence="1">
    <location>
        <begin position="40"/>
        <end position="60"/>
    </location>
</feature>
<dbReference type="EMBL" id="GG662857">
    <property type="protein sequence ID" value="EAR86826.2"/>
    <property type="molecule type" value="Genomic_DNA"/>
</dbReference>
<dbReference type="HOGENOM" id="CLU_2927733_0_0_1"/>